<dbReference type="Gene3D" id="3.30.70.3000">
    <property type="match status" value="1"/>
</dbReference>
<keyword evidence="8" id="KW-0547">Nucleotide-binding</keyword>
<dbReference type="InterPro" id="IPR007537">
    <property type="entry name" value="tRNAHis_GuaTrfase_Thg1"/>
</dbReference>
<dbReference type="InterPro" id="IPR024956">
    <property type="entry name" value="tRNAHis_GuaTrfase_cat"/>
</dbReference>
<dbReference type="STRING" id="651561.BBI00_01045"/>
<keyword evidence="4 13" id="KW-0808">Transferase</keyword>
<protein>
    <recommendedName>
        <fullName evidence="3">tRNA(His) guanylyltransferase</fullName>
        <ecNumber evidence="3">2.7.7.79</ecNumber>
    </recommendedName>
</protein>
<evidence type="ECO:0000256" key="7">
    <source>
        <dbReference type="ARBA" id="ARBA00022723"/>
    </source>
</evidence>
<reference evidence="14" key="1">
    <citation type="submission" date="2016-07" db="EMBL/GenBank/DDBJ databases">
        <authorList>
            <person name="Florea S."/>
            <person name="Webb J.S."/>
            <person name="Jaromczyk J."/>
            <person name="Schardl C.L."/>
        </authorList>
    </citation>
    <scope>NUCLEOTIDE SEQUENCE [LARGE SCALE GENOMIC DNA]</scope>
    <source>
        <strain evidence="14">CC-VM-7</strain>
    </source>
</reference>
<feature type="domain" description="Thg1 C-terminal" evidence="12">
    <location>
        <begin position="135"/>
        <end position="234"/>
    </location>
</feature>
<dbReference type="PANTHER" id="PTHR12729">
    <property type="entry name" value="TRNA(HIS) GUANYLYLTRANSFERASE-RELATED"/>
    <property type="match status" value="1"/>
</dbReference>
<evidence type="ECO:0000313" key="14">
    <source>
        <dbReference type="Proteomes" id="UP000093432"/>
    </source>
</evidence>
<feature type="domain" description="tRNAHis guanylyltransferase catalytic" evidence="11">
    <location>
        <begin position="9"/>
        <end position="130"/>
    </location>
</feature>
<dbReference type="GO" id="GO:0006400">
    <property type="term" value="P:tRNA modification"/>
    <property type="evidence" value="ECO:0007669"/>
    <property type="project" value="InterPro"/>
</dbReference>
<name>A0A1B8ZN43_9FLAO</name>
<dbReference type="InterPro" id="IPR038469">
    <property type="entry name" value="tRNAHis_GuaTrfase_Thg1_sf"/>
</dbReference>
<dbReference type="OrthoDB" id="4547336at2"/>
<dbReference type="Proteomes" id="UP000093432">
    <property type="component" value="Unassembled WGS sequence"/>
</dbReference>
<keyword evidence="10" id="KW-0342">GTP-binding</keyword>
<keyword evidence="6 13" id="KW-0548">Nucleotidyltransferase</keyword>
<evidence type="ECO:0000256" key="10">
    <source>
        <dbReference type="ARBA" id="ARBA00023134"/>
    </source>
</evidence>
<comment type="caution">
    <text evidence="13">The sequence shown here is derived from an EMBL/GenBank/DDBJ whole genome shotgun (WGS) entry which is preliminary data.</text>
</comment>
<dbReference type="AlphaFoldDB" id="A0A1B8ZN43"/>
<dbReference type="InterPro" id="IPR025845">
    <property type="entry name" value="Thg1_C_dom"/>
</dbReference>
<dbReference type="Pfam" id="PF14413">
    <property type="entry name" value="Thg1C"/>
    <property type="match status" value="1"/>
</dbReference>
<evidence type="ECO:0000256" key="1">
    <source>
        <dbReference type="ARBA" id="ARBA00001946"/>
    </source>
</evidence>
<dbReference type="PANTHER" id="PTHR12729:SF6">
    <property type="entry name" value="TRNA(HIS) GUANYLYLTRANSFERASE-RELATED"/>
    <property type="match status" value="1"/>
</dbReference>
<dbReference type="GO" id="GO:0008193">
    <property type="term" value="F:tRNA guanylyltransferase activity"/>
    <property type="evidence" value="ECO:0007669"/>
    <property type="project" value="UniProtKB-EC"/>
</dbReference>
<dbReference type="RefSeq" id="WP_065397021.1">
    <property type="nucleotide sequence ID" value="NZ_MAYG01000001.1"/>
</dbReference>
<evidence type="ECO:0000256" key="8">
    <source>
        <dbReference type="ARBA" id="ARBA00022741"/>
    </source>
</evidence>
<proteinExistence type="inferred from homology"/>
<evidence type="ECO:0000256" key="5">
    <source>
        <dbReference type="ARBA" id="ARBA00022694"/>
    </source>
</evidence>
<keyword evidence="9" id="KW-0460">Magnesium</keyword>
<keyword evidence="7" id="KW-0479">Metal-binding</keyword>
<dbReference type="GO" id="GO:0000287">
    <property type="term" value="F:magnesium ion binding"/>
    <property type="evidence" value="ECO:0007669"/>
    <property type="project" value="InterPro"/>
</dbReference>
<dbReference type="EC" id="2.7.7.79" evidence="3"/>
<evidence type="ECO:0000256" key="9">
    <source>
        <dbReference type="ARBA" id="ARBA00022842"/>
    </source>
</evidence>
<evidence type="ECO:0000259" key="12">
    <source>
        <dbReference type="Pfam" id="PF14413"/>
    </source>
</evidence>
<evidence type="ECO:0000259" key="11">
    <source>
        <dbReference type="Pfam" id="PF04446"/>
    </source>
</evidence>
<organism evidence="13 14">
    <name type="scientific">Chryseobacterium arthrosphaerae</name>
    <dbReference type="NCBI Taxonomy" id="651561"/>
    <lineage>
        <taxon>Bacteria</taxon>
        <taxon>Pseudomonadati</taxon>
        <taxon>Bacteroidota</taxon>
        <taxon>Flavobacteriia</taxon>
        <taxon>Flavobacteriales</taxon>
        <taxon>Weeksellaceae</taxon>
        <taxon>Chryseobacterium group</taxon>
        <taxon>Chryseobacterium</taxon>
    </lineage>
</organism>
<keyword evidence="5" id="KW-0819">tRNA processing</keyword>
<evidence type="ECO:0000313" key="13">
    <source>
        <dbReference type="EMBL" id="OCA73010.1"/>
    </source>
</evidence>
<gene>
    <name evidence="13" type="ORF">BBI00_01045</name>
</gene>
<sequence>MKFEEMENLMRKNEKLSEQYILPENFIIVRLDGKGFTRLTKEKLSLEKPFDRKFNEVMTATVKHLFNSGFRILYGYTQSDEISLLIHKDDNTFSRKIRKINSVLAGEASAFFTLQFQEICVFDCRVIAVPNRNMILDYFCWRQEDSHRNSLSAYCYWTLRAHGFNAKQATEKIEKMSMADKNELLFQYGINYNHIPLWQKRGVGVYIREISKTVYNPLTEENTDSRRKVLHIEEELSIREDYREFIDRILKDSLKNDAEK</sequence>
<comment type="cofactor">
    <cofactor evidence="1">
        <name>Mg(2+)</name>
        <dbReference type="ChEBI" id="CHEBI:18420"/>
    </cofactor>
</comment>
<comment type="similarity">
    <text evidence="2">Belongs to the tRNA(His) guanylyltransferase family.</text>
</comment>
<evidence type="ECO:0000256" key="2">
    <source>
        <dbReference type="ARBA" id="ARBA00010113"/>
    </source>
</evidence>
<evidence type="ECO:0000256" key="4">
    <source>
        <dbReference type="ARBA" id="ARBA00022679"/>
    </source>
</evidence>
<evidence type="ECO:0000256" key="3">
    <source>
        <dbReference type="ARBA" id="ARBA00012511"/>
    </source>
</evidence>
<dbReference type="Pfam" id="PF04446">
    <property type="entry name" value="Thg1"/>
    <property type="match status" value="1"/>
</dbReference>
<dbReference type="GO" id="GO:0005525">
    <property type="term" value="F:GTP binding"/>
    <property type="evidence" value="ECO:0007669"/>
    <property type="project" value="UniProtKB-KW"/>
</dbReference>
<evidence type="ECO:0000256" key="6">
    <source>
        <dbReference type="ARBA" id="ARBA00022695"/>
    </source>
</evidence>
<dbReference type="EMBL" id="MAYG01000001">
    <property type="protein sequence ID" value="OCA73010.1"/>
    <property type="molecule type" value="Genomic_DNA"/>
</dbReference>
<accession>A0A1B8ZN43</accession>